<keyword evidence="2" id="KW-0808">Transferase</keyword>
<keyword evidence="2" id="KW-0548">Nucleotidyltransferase</keyword>
<dbReference type="Gene3D" id="1.10.30.50">
    <property type="match status" value="1"/>
</dbReference>
<dbReference type="InterPro" id="IPR003615">
    <property type="entry name" value="HNH_nuc"/>
</dbReference>
<protein>
    <submittedName>
        <fullName evidence="2">Reverse transcriptase (RNA-dependent DNA polymerase)</fullName>
    </submittedName>
</protein>
<reference evidence="3" key="1">
    <citation type="submission" date="2018-02" db="EMBL/GenBank/DDBJ databases">
        <authorList>
            <person name="Hausmann B."/>
        </authorList>
    </citation>
    <scope>NUCLEOTIDE SEQUENCE [LARGE SCALE GENOMIC DNA]</scope>
    <source>
        <strain evidence="3">Peat soil MAG SbF1</strain>
    </source>
</reference>
<dbReference type="Proteomes" id="UP000238916">
    <property type="component" value="Unassembled WGS sequence"/>
</dbReference>
<evidence type="ECO:0000313" key="2">
    <source>
        <dbReference type="EMBL" id="SPF49527.1"/>
    </source>
</evidence>
<evidence type="ECO:0000313" key="3">
    <source>
        <dbReference type="Proteomes" id="UP000238916"/>
    </source>
</evidence>
<name>A0A2U3LC85_9FIRM</name>
<dbReference type="GO" id="GO:0003964">
    <property type="term" value="F:RNA-directed DNA polymerase activity"/>
    <property type="evidence" value="ECO:0007669"/>
    <property type="project" value="UniProtKB-KW"/>
</dbReference>
<gene>
    <name evidence="2" type="ORF">SBF1_4530002</name>
</gene>
<sequence>MKFPWSTHLKIFCRKRSDAVKLFKATKLWLLDRLGLEISPEKSKIVNLKRHYSNFLGFRLKLHKKGKKKNGEQRYTVKSHISKKAEKKIKDKTHELVKEIQRPQGMQTGYEAVNKYNAYVIGIHNYYAIATLVNLDFSQIAFGVKKSLNARFKDGIKRSGKDPPNYIKERYGCSRELRYIYGTAIVPLAYVQHRVALYKKKSINKYTEIGREEIHKRLECVDIDMLMYLMRNPEKGQSIEYNDNRLSLYAAQKGKCAVSGTILEIETMYCHHKKPLILGGEDKYKNLILVTKAIHELIHEPDKSNLKLAANALLLEKRQVEKLIVLNNLAVKIS</sequence>
<accession>A0A2U3LC85</accession>
<keyword evidence="2" id="KW-0695">RNA-directed DNA polymerase</keyword>
<dbReference type="EMBL" id="OMOF01000394">
    <property type="protein sequence ID" value="SPF49527.1"/>
    <property type="molecule type" value="Genomic_DNA"/>
</dbReference>
<proteinExistence type="predicted"/>
<feature type="domain" description="HNH nuclease" evidence="1">
    <location>
        <begin position="243"/>
        <end position="296"/>
    </location>
</feature>
<dbReference type="AlphaFoldDB" id="A0A2U3LC85"/>
<dbReference type="SMART" id="SM00507">
    <property type="entry name" value="HNHc"/>
    <property type="match status" value="1"/>
</dbReference>
<evidence type="ECO:0000259" key="1">
    <source>
        <dbReference type="SMART" id="SM00507"/>
    </source>
</evidence>
<dbReference type="CDD" id="cd00085">
    <property type="entry name" value="HNHc"/>
    <property type="match status" value="1"/>
</dbReference>
<organism evidence="2 3">
    <name type="scientific">Candidatus Desulfosporosinus infrequens</name>
    <dbReference type="NCBI Taxonomy" id="2043169"/>
    <lineage>
        <taxon>Bacteria</taxon>
        <taxon>Bacillati</taxon>
        <taxon>Bacillota</taxon>
        <taxon>Clostridia</taxon>
        <taxon>Eubacteriales</taxon>
        <taxon>Desulfitobacteriaceae</taxon>
        <taxon>Desulfosporosinus</taxon>
    </lineage>
</organism>